<gene>
    <name evidence="1" type="ORF">L0U89_08545</name>
</gene>
<name>A0ABS9BTU4_9BACT</name>
<comment type="caution">
    <text evidence="1">The sequence shown here is derived from an EMBL/GenBank/DDBJ whole genome shotgun (WGS) entry which is preliminary data.</text>
</comment>
<evidence type="ECO:0008006" key="3">
    <source>
        <dbReference type="Google" id="ProtNLM"/>
    </source>
</evidence>
<sequence length="208" mass="23944">MKIRNFVLVPVFFLSMFGCVPEEEEMIVESCEGFDFTIPARDWMLLLPGPDYVFRSGEKTRKVISDYRISEPFLVSTDPDRIRAGESRCHGLYSSNHWTEDHTVYIFNEVGYGKSSGLGHMNVGFQQMMFSLEIVNDTLVGKRINYTVDDTEDYLFKNYPSLVLNGKNYDKVFKISQSNPNTQPQEIYLASRLGLVAFVMKDSLWIVD</sequence>
<keyword evidence="2" id="KW-1185">Reference proteome</keyword>
<proteinExistence type="predicted"/>
<evidence type="ECO:0000313" key="2">
    <source>
        <dbReference type="Proteomes" id="UP001201449"/>
    </source>
</evidence>
<organism evidence="1 2">
    <name type="scientific">Mariniradius sediminis</name>
    <dbReference type="NCBI Taxonomy" id="2909237"/>
    <lineage>
        <taxon>Bacteria</taxon>
        <taxon>Pseudomonadati</taxon>
        <taxon>Bacteroidota</taxon>
        <taxon>Cytophagia</taxon>
        <taxon>Cytophagales</taxon>
        <taxon>Cyclobacteriaceae</taxon>
        <taxon>Mariniradius</taxon>
    </lineage>
</organism>
<evidence type="ECO:0000313" key="1">
    <source>
        <dbReference type="EMBL" id="MCF1751117.1"/>
    </source>
</evidence>
<dbReference type="EMBL" id="JAKEVZ010000005">
    <property type="protein sequence ID" value="MCF1751117.1"/>
    <property type="molecule type" value="Genomic_DNA"/>
</dbReference>
<reference evidence="1 2" key="1">
    <citation type="submission" date="2022-01" db="EMBL/GenBank/DDBJ databases">
        <title>Mariniradius saccharolyticus sp. nov., isolated from sediment of a river.</title>
        <authorList>
            <person name="Liu H."/>
        </authorList>
    </citation>
    <scope>NUCLEOTIDE SEQUENCE [LARGE SCALE GENOMIC DNA]</scope>
    <source>
        <strain evidence="1 2">RY-2</strain>
    </source>
</reference>
<accession>A0ABS9BTU4</accession>
<dbReference type="RefSeq" id="WP_234861150.1">
    <property type="nucleotide sequence ID" value="NZ_JAKEVZ010000005.1"/>
</dbReference>
<protein>
    <recommendedName>
        <fullName evidence="3">DKNYY family protein</fullName>
    </recommendedName>
</protein>
<dbReference type="Proteomes" id="UP001201449">
    <property type="component" value="Unassembled WGS sequence"/>
</dbReference>
<dbReference type="PROSITE" id="PS51257">
    <property type="entry name" value="PROKAR_LIPOPROTEIN"/>
    <property type="match status" value="1"/>
</dbReference>